<dbReference type="Pfam" id="PF03567">
    <property type="entry name" value="Sulfotransfer_2"/>
    <property type="match status" value="1"/>
</dbReference>
<evidence type="ECO:0000256" key="11">
    <source>
        <dbReference type="RuleBase" id="RU364020"/>
    </source>
</evidence>
<dbReference type="PANTHER" id="PTHR12137:SF4">
    <property type="entry name" value="CARBOHYDRATE SULFOTRANSFERASE 12"/>
    <property type="match status" value="1"/>
</dbReference>
<proteinExistence type="inferred from homology"/>
<reference evidence="13" key="3">
    <citation type="submission" date="2025-09" db="UniProtKB">
        <authorList>
            <consortium name="Ensembl"/>
        </authorList>
    </citation>
    <scope>IDENTIFICATION</scope>
</reference>
<dbReference type="GO" id="GO:0030166">
    <property type="term" value="P:proteoglycan biosynthetic process"/>
    <property type="evidence" value="ECO:0007669"/>
    <property type="project" value="TreeGrafter"/>
</dbReference>
<evidence type="ECO:0000256" key="12">
    <source>
        <dbReference type="SAM" id="MobiDB-lite"/>
    </source>
</evidence>
<dbReference type="InterPro" id="IPR005331">
    <property type="entry name" value="Sulfotransferase"/>
</dbReference>
<evidence type="ECO:0000256" key="3">
    <source>
        <dbReference type="ARBA" id="ARBA00022679"/>
    </source>
</evidence>
<sequence>MGTWPSIRLAFILGSLFMSLLIIVYWENILRLDAGSVPILYGPLHTGWNNRTNKDPSQPVNTSRSEATVPTTTHIPVQQDEEGQHWEEEELEVKQERRKEETLEGNEKESSGVSAEDMEQKARKQRIMDVCSEMSSSEEFPAMKRSFNQIPNMELDHFIVDDKHQIIYCYVPKVACSNWKRMMMILSESQISPSSGKPYTDPVEIPTNIVHNGSNYLTFDKFPSIYGSLSHHLMAVKLQKYTKFLFVRDPFVRLISAFRNKFGKPNQVFYKRFGSVILRRYGGVSYLPDTAKEAFAAGLKPTFQQFITYLLDPQTERRELFNEHWRQIYRLCHPCQVKYDFIGRLETLDTDAEQVLKLMKVDNLLHFPSAYQNLTVVSWVRDWFEQIPFEARRKLYKLYEPDFKLFGYPKPDSVVDE</sequence>
<reference evidence="13" key="1">
    <citation type="submission" date="2019-06" db="EMBL/GenBank/DDBJ databases">
        <authorList>
            <consortium name="Wellcome Sanger Institute Data Sharing"/>
        </authorList>
    </citation>
    <scope>NUCLEOTIDE SEQUENCE [LARGE SCALE GENOMIC DNA]</scope>
</reference>
<evidence type="ECO:0000313" key="14">
    <source>
        <dbReference type="Proteomes" id="UP000472267"/>
    </source>
</evidence>
<organism evidence="13 14">
    <name type="scientific">Salarias fasciatus</name>
    <name type="common">Jewelled blenny</name>
    <name type="synonym">Blennius fasciatus</name>
    <dbReference type="NCBI Taxonomy" id="181472"/>
    <lineage>
        <taxon>Eukaryota</taxon>
        <taxon>Metazoa</taxon>
        <taxon>Chordata</taxon>
        <taxon>Craniata</taxon>
        <taxon>Vertebrata</taxon>
        <taxon>Euteleostomi</taxon>
        <taxon>Actinopterygii</taxon>
        <taxon>Neopterygii</taxon>
        <taxon>Teleostei</taxon>
        <taxon>Neoteleostei</taxon>
        <taxon>Acanthomorphata</taxon>
        <taxon>Ovalentaria</taxon>
        <taxon>Blenniimorphae</taxon>
        <taxon>Blenniiformes</taxon>
        <taxon>Blennioidei</taxon>
        <taxon>Blenniidae</taxon>
        <taxon>Salariinae</taxon>
        <taxon>Salarias</taxon>
    </lineage>
</organism>
<evidence type="ECO:0000256" key="4">
    <source>
        <dbReference type="ARBA" id="ARBA00022692"/>
    </source>
</evidence>
<feature type="transmembrane region" description="Helical" evidence="11">
    <location>
        <begin position="7"/>
        <end position="26"/>
    </location>
</feature>
<keyword evidence="4 11" id="KW-0812">Transmembrane</keyword>
<name>A0A672GCU8_SALFA</name>
<dbReference type="SUPFAM" id="SSF52540">
    <property type="entry name" value="P-loop containing nucleoside triphosphate hydrolases"/>
    <property type="match status" value="1"/>
</dbReference>
<keyword evidence="9 11" id="KW-0325">Glycoprotein</keyword>
<keyword evidence="3 11" id="KW-0808">Transferase</keyword>
<feature type="compositionally biased region" description="Basic and acidic residues" evidence="12">
    <location>
        <begin position="82"/>
        <end position="110"/>
    </location>
</feature>
<dbReference type="InParanoid" id="A0A672GCU8"/>
<keyword evidence="8 11" id="KW-0472">Membrane</keyword>
<dbReference type="InterPro" id="IPR018011">
    <property type="entry name" value="Carb_sulfotrans_8-10"/>
</dbReference>
<keyword evidence="10 11" id="KW-0119">Carbohydrate metabolism</keyword>
<keyword evidence="6 11" id="KW-1133">Transmembrane helix</keyword>
<dbReference type="Proteomes" id="UP000472267">
    <property type="component" value="Chromosome 6"/>
</dbReference>
<dbReference type="GO" id="GO:0000139">
    <property type="term" value="C:Golgi membrane"/>
    <property type="evidence" value="ECO:0007669"/>
    <property type="project" value="UniProtKB-SubCell"/>
</dbReference>
<gene>
    <name evidence="13" type="primary">LOC115390216</name>
</gene>
<evidence type="ECO:0000256" key="6">
    <source>
        <dbReference type="ARBA" id="ARBA00022989"/>
    </source>
</evidence>
<evidence type="ECO:0000256" key="1">
    <source>
        <dbReference type="ARBA" id="ARBA00004323"/>
    </source>
</evidence>
<dbReference type="AlphaFoldDB" id="A0A672GCU8"/>
<evidence type="ECO:0000256" key="8">
    <source>
        <dbReference type="ARBA" id="ARBA00023136"/>
    </source>
</evidence>
<dbReference type="RefSeq" id="XP_029949848.1">
    <property type="nucleotide sequence ID" value="XM_030093988.1"/>
</dbReference>
<feature type="compositionally biased region" description="Polar residues" evidence="12">
    <location>
        <begin position="47"/>
        <end position="76"/>
    </location>
</feature>
<evidence type="ECO:0000256" key="9">
    <source>
        <dbReference type="ARBA" id="ARBA00023180"/>
    </source>
</evidence>
<accession>A0A672GCU8</accession>
<comment type="subcellular location">
    <subcellularLocation>
        <location evidence="1 11">Golgi apparatus membrane</location>
        <topology evidence="1 11">Single-pass type II membrane protein</topology>
    </subcellularLocation>
</comment>
<evidence type="ECO:0000256" key="10">
    <source>
        <dbReference type="ARBA" id="ARBA00023277"/>
    </source>
</evidence>
<protein>
    <recommendedName>
        <fullName evidence="11">Carbohydrate sulfotransferase</fullName>
        <ecNumber evidence="11">2.8.2.-</ecNumber>
    </recommendedName>
</protein>
<evidence type="ECO:0000313" key="13">
    <source>
        <dbReference type="Ensembl" id="ENSSFAP00005016663.1"/>
    </source>
</evidence>
<keyword evidence="7 11" id="KW-0333">Golgi apparatus</keyword>
<feature type="region of interest" description="Disordered" evidence="12">
    <location>
        <begin position="46"/>
        <end position="125"/>
    </location>
</feature>
<dbReference type="GO" id="GO:0016051">
    <property type="term" value="P:carbohydrate biosynthetic process"/>
    <property type="evidence" value="ECO:0007669"/>
    <property type="project" value="InterPro"/>
</dbReference>
<dbReference type="GO" id="GO:0008146">
    <property type="term" value="F:sulfotransferase activity"/>
    <property type="evidence" value="ECO:0007669"/>
    <property type="project" value="InterPro"/>
</dbReference>
<reference evidence="13" key="2">
    <citation type="submission" date="2025-08" db="UniProtKB">
        <authorList>
            <consortium name="Ensembl"/>
        </authorList>
    </citation>
    <scope>IDENTIFICATION</scope>
</reference>
<keyword evidence="5 11" id="KW-0735">Signal-anchor</keyword>
<evidence type="ECO:0000256" key="2">
    <source>
        <dbReference type="ARBA" id="ARBA00006339"/>
    </source>
</evidence>
<dbReference type="OMA" id="TELEWIQ"/>
<comment type="similarity">
    <text evidence="2 11">Belongs to the sulfotransferase 2 family.</text>
</comment>
<dbReference type="PANTHER" id="PTHR12137">
    <property type="entry name" value="CARBOHYDRATE SULFOTRANSFERASE"/>
    <property type="match status" value="1"/>
</dbReference>
<dbReference type="OrthoDB" id="2019940at2759"/>
<dbReference type="GeneID" id="115390216"/>
<dbReference type="EC" id="2.8.2.-" evidence="11"/>
<evidence type="ECO:0000256" key="5">
    <source>
        <dbReference type="ARBA" id="ARBA00022968"/>
    </source>
</evidence>
<dbReference type="InterPro" id="IPR027417">
    <property type="entry name" value="P-loop_NTPase"/>
</dbReference>
<keyword evidence="14" id="KW-1185">Reference proteome</keyword>
<dbReference type="Ensembl" id="ENSSFAT00005017315.1">
    <property type="protein sequence ID" value="ENSSFAP00005016663.1"/>
    <property type="gene ID" value="ENSSFAG00005008820.1"/>
</dbReference>
<evidence type="ECO:0000256" key="7">
    <source>
        <dbReference type="ARBA" id="ARBA00023034"/>
    </source>
</evidence>